<protein>
    <submittedName>
        <fullName evidence="2">Uncharacterized protein</fullName>
    </submittedName>
</protein>
<evidence type="ECO:0000256" key="1">
    <source>
        <dbReference type="SAM" id="MobiDB-lite"/>
    </source>
</evidence>
<dbReference type="AlphaFoldDB" id="A0A840ZID2"/>
<feature type="compositionally biased region" description="Low complexity" evidence="1">
    <location>
        <begin position="292"/>
        <end position="303"/>
    </location>
</feature>
<evidence type="ECO:0000313" key="2">
    <source>
        <dbReference type="EMBL" id="MBB5757782.1"/>
    </source>
</evidence>
<evidence type="ECO:0000313" key="3">
    <source>
        <dbReference type="Proteomes" id="UP000583454"/>
    </source>
</evidence>
<accession>A0A840ZID2</accession>
<dbReference type="EMBL" id="JACHOP010000009">
    <property type="protein sequence ID" value="MBB5757782.1"/>
    <property type="molecule type" value="Genomic_DNA"/>
</dbReference>
<proteinExistence type="predicted"/>
<keyword evidence="3" id="KW-1185">Reference proteome</keyword>
<feature type="region of interest" description="Disordered" evidence="1">
    <location>
        <begin position="261"/>
        <end position="303"/>
    </location>
</feature>
<comment type="caution">
    <text evidence="2">The sequence shown here is derived from an EMBL/GenBank/DDBJ whole genome shotgun (WGS) entry which is preliminary data.</text>
</comment>
<dbReference type="RefSeq" id="WP_183569633.1">
    <property type="nucleotide sequence ID" value="NZ_JACHOP010000009.1"/>
</dbReference>
<sequence length="303" mass="32255">MAWAPRHGPAQRRDVADLMRGSDLTPQEIAARTGVPYSTVCRWNLVQNWRPAVLRAREAHRPQKWSNARVAALARVARVPGVDPGDLAEALGARRDRAESLFRACGLSETVAPQTALGRAQREGGLRAALRVHVARQIGELDALLTARGRQDVLIRLERAGRLDTAKMLRNLVGLKKLLDEIEPPSEASSEDGAAPGAAPLDLVAIRADIARRYEMFAAQAEAEDAAQERAHGRVEKGDPWGEGIAGPEPAAPAAVGEVVRGAGDDAGDGAGRGSGQGGAFEAAFEERFAPAREAPGPRIRVP</sequence>
<feature type="compositionally biased region" description="Gly residues" evidence="1">
    <location>
        <begin position="269"/>
        <end position="279"/>
    </location>
</feature>
<name>A0A840ZID2_9HYPH</name>
<dbReference type="Proteomes" id="UP000583454">
    <property type="component" value="Unassembled WGS sequence"/>
</dbReference>
<organism evidence="2 3">
    <name type="scientific">Methylorubrum rhodinum</name>
    <dbReference type="NCBI Taxonomy" id="29428"/>
    <lineage>
        <taxon>Bacteria</taxon>
        <taxon>Pseudomonadati</taxon>
        <taxon>Pseudomonadota</taxon>
        <taxon>Alphaproteobacteria</taxon>
        <taxon>Hyphomicrobiales</taxon>
        <taxon>Methylobacteriaceae</taxon>
        <taxon>Methylorubrum</taxon>
    </lineage>
</organism>
<gene>
    <name evidence="2" type="ORF">HNR00_002498</name>
</gene>
<reference evidence="2 3" key="1">
    <citation type="submission" date="2020-08" db="EMBL/GenBank/DDBJ databases">
        <title>Genomic Encyclopedia of Type Strains, Phase IV (KMG-IV): sequencing the most valuable type-strain genomes for metagenomic binning, comparative biology and taxonomic classification.</title>
        <authorList>
            <person name="Goeker M."/>
        </authorList>
    </citation>
    <scope>NUCLEOTIDE SEQUENCE [LARGE SCALE GENOMIC DNA]</scope>
    <source>
        <strain evidence="2 3">DSM 2163</strain>
    </source>
</reference>